<dbReference type="Pfam" id="PF12766">
    <property type="entry name" value="Pyridox_oxase_2"/>
    <property type="match status" value="1"/>
</dbReference>
<dbReference type="InterPro" id="IPR024624">
    <property type="entry name" value="Pyridox_Oxase_Alr4036_FMN-bd"/>
</dbReference>
<sequence>MASATVPTWHPLLQTHLSQSPSSLTLATVTRNNHGQYVPRARTVQFRGFFPDPQNMHADAISALETHGIGRNPLAYESDLLTLSTDARMEKAREIMENDQVELVWWLPTIQKQWRLRGRAVIIGHPESKEEEKARRMIQPWL</sequence>
<evidence type="ECO:0000313" key="2">
    <source>
        <dbReference type="EMBL" id="KAE8378250.1"/>
    </source>
</evidence>
<dbReference type="AlphaFoldDB" id="A0A5N7B942"/>
<proteinExistence type="predicted"/>
<name>A0A5N7B942_9EURO</name>
<accession>A0A5N7B942</accession>
<reference evidence="2 3" key="1">
    <citation type="submission" date="2019-04" db="EMBL/GenBank/DDBJ databases">
        <title>Friends and foes A comparative genomics studyof 23 Aspergillus species from section Flavi.</title>
        <authorList>
            <consortium name="DOE Joint Genome Institute"/>
            <person name="Kjaerbolling I."/>
            <person name="Vesth T."/>
            <person name="Frisvad J.C."/>
            <person name="Nybo J.L."/>
            <person name="Theobald S."/>
            <person name="Kildgaard S."/>
            <person name="Isbrandt T."/>
            <person name="Kuo A."/>
            <person name="Sato A."/>
            <person name="Lyhne E.K."/>
            <person name="Kogle M.E."/>
            <person name="Wiebenga A."/>
            <person name="Kun R.S."/>
            <person name="Lubbers R.J."/>
            <person name="Makela M.R."/>
            <person name="Barry K."/>
            <person name="Chovatia M."/>
            <person name="Clum A."/>
            <person name="Daum C."/>
            <person name="Haridas S."/>
            <person name="He G."/>
            <person name="LaButti K."/>
            <person name="Lipzen A."/>
            <person name="Mondo S."/>
            <person name="Riley R."/>
            <person name="Salamov A."/>
            <person name="Simmons B.A."/>
            <person name="Magnuson J.K."/>
            <person name="Henrissat B."/>
            <person name="Mortensen U.H."/>
            <person name="Larsen T.O."/>
            <person name="Devries R.P."/>
            <person name="Grigoriev I.V."/>
            <person name="Machida M."/>
            <person name="Baker S.E."/>
            <person name="Andersen M.R."/>
        </authorList>
    </citation>
    <scope>NUCLEOTIDE SEQUENCE [LARGE SCALE GENOMIC DNA]</scope>
    <source>
        <strain evidence="2 3">IBT 29228</strain>
    </source>
</reference>
<dbReference type="GO" id="GO:0010181">
    <property type="term" value="F:FMN binding"/>
    <property type="evidence" value="ECO:0007669"/>
    <property type="project" value="InterPro"/>
</dbReference>
<protein>
    <submittedName>
        <fullName evidence="2">Pyridoxamine 5'-phosphate oxidase</fullName>
    </submittedName>
</protein>
<dbReference type="EMBL" id="ML736210">
    <property type="protein sequence ID" value="KAE8378250.1"/>
    <property type="molecule type" value="Genomic_DNA"/>
</dbReference>
<dbReference type="InterPro" id="IPR012349">
    <property type="entry name" value="Split_barrel_FMN-bd"/>
</dbReference>
<keyword evidence="3" id="KW-1185">Reference proteome</keyword>
<dbReference type="OrthoDB" id="5394411at2759"/>
<gene>
    <name evidence="2" type="ORF">BDV26DRAFT_261859</name>
</gene>
<dbReference type="Gene3D" id="2.30.110.10">
    <property type="entry name" value="Electron Transport, Fmn-binding Protein, Chain A"/>
    <property type="match status" value="1"/>
</dbReference>
<dbReference type="PANTHER" id="PTHR28243:SF1">
    <property type="entry name" value="PYRIDOXAMINE 5'-PHOSPHATE OXIDASE ALR4036 FAMILY FMN-BINDING DOMAIN-CONTAINING PROTEIN"/>
    <property type="match status" value="1"/>
</dbReference>
<dbReference type="Proteomes" id="UP000326198">
    <property type="component" value="Unassembled WGS sequence"/>
</dbReference>
<evidence type="ECO:0000259" key="1">
    <source>
        <dbReference type="Pfam" id="PF12766"/>
    </source>
</evidence>
<dbReference type="SUPFAM" id="SSF50475">
    <property type="entry name" value="FMN-binding split barrel"/>
    <property type="match status" value="1"/>
</dbReference>
<feature type="domain" description="Pyridoxamine 5'-phosphate oxidase Alr4036 family FMN-binding" evidence="1">
    <location>
        <begin position="7"/>
        <end position="123"/>
    </location>
</feature>
<evidence type="ECO:0000313" key="3">
    <source>
        <dbReference type="Proteomes" id="UP000326198"/>
    </source>
</evidence>
<organism evidence="2 3">
    <name type="scientific">Aspergillus bertholletiae</name>
    <dbReference type="NCBI Taxonomy" id="1226010"/>
    <lineage>
        <taxon>Eukaryota</taxon>
        <taxon>Fungi</taxon>
        <taxon>Dikarya</taxon>
        <taxon>Ascomycota</taxon>
        <taxon>Pezizomycotina</taxon>
        <taxon>Eurotiomycetes</taxon>
        <taxon>Eurotiomycetidae</taxon>
        <taxon>Eurotiales</taxon>
        <taxon>Aspergillaceae</taxon>
        <taxon>Aspergillus</taxon>
        <taxon>Aspergillus subgen. Circumdati</taxon>
    </lineage>
</organism>
<dbReference type="PANTHER" id="PTHR28243">
    <property type="entry name" value="AGL049CP"/>
    <property type="match status" value="1"/>
</dbReference>